<keyword evidence="2" id="KW-0812">Transmembrane</keyword>
<dbReference type="RefSeq" id="WP_132034641.1">
    <property type="nucleotide sequence ID" value="NZ_SMAI01000015.1"/>
</dbReference>
<comment type="caution">
    <text evidence="3">The sequence shown here is derived from an EMBL/GenBank/DDBJ whole genome shotgun (WGS) entry which is preliminary data.</text>
</comment>
<evidence type="ECO:0008006" key="5">
    <source>
        <dbReference type="Google" id="ProtNLM"/>
    </source>
</evidence>
<protein>
    <recommendedName>
        <fullName evidence="5">Adenylate cyclase</fullName>
    </recommendedName>
</protein>
<sequence>MTLASLDPAPFPEAHDAPAAVRDALGRVLAADEFVSSPRLADFLRFIVEATLAGRAEEIKGYTIAVEALGRPPSFDPQSDPIVRVEATRLRRALERYYSTAGAQEPLEIAVPKGSYVPLFRERTLRFEPQPAEAPAPLPAEAAPPPARRPGGRRLRRIAAIAAAFALVSLVIAVSGVQIGIENGPGRLTVTLGGRPTTAAELADRMGMPILEVRPFERAGAPPPEADAIHTLEVRLRDAFSRFDFVDVLAASTAASPHECRGAPPRSVFSLSGLAEGHGEDRFSLLLRLSDRCSGNIVWSQELADLFRGPDRAATEQQVVREVAASLMESYAALPTRARAQARLEAPESGFGCISRNFAALRGDPSADPLAAKTCLEGLVSRDRGFGIVHSVQAMRMLEDALAATDSEPDATLVDRIQREAELGAELAPTSAFAARVLASVDFFRGEREMALAAASRAVALNPLDFDVAAAAGAMMIGLGKTEQGEALLTYAREHGAARNRLYDAYLGLAAFLRSDPAAAAAMVPPLETHPSPQTRIALALALHVLGRAEDERRVVATLLRETPGGLAGVRRAVRRIMPDAEGAARILGELEAAGLARDARAPLASRG</sequence>
<dbReference type="SUPFAM" id="SSF48452">
    <property type="entry name" value="TPR-like"/>
    <property type="match status" value="1"/>
</dbReference>
<keyword evidence="2" id="KW-0472">Membrane</keyword>
<keyword evidence="2" id="KW-1133">Transmembrane helix</keyword>
<feature type="region of interest" description="Disordered" evidence="1">
    <location>
        <begin position="128"/>
        <end position="151"/>
    </location>
</feature>
<dbReference type="Gene3D" id="1.25.40.10">
    <property type="entry name" value="Tetratricopeptide repeat domain"/>
    <property type="match status" value="1"/>
</dbReference>
<gene>
    <name evidence="3" type="ORF">EDC64_115110</name>
</gene>
<feature type="compositionally biased region" description="Pro residues" evidence="1">
    <location>
        <begin position="132"/>
        <end position="148"/>
    </location>
</feature>
<evidence type="ECO:0000313" key="3">
    <source>
        <dbReference type="EMBL" id="TCT02079.1"/>
    </source>
</evidence>
<evidence type="ECO:0000256" key="2">
    <source>
        <dbReference type="SAM" id="Phobius"/>
    </source>
</evidence>
<organism evidence="3 4">
    <name type="scientific">Aquabacter spiritensis</name>
    <dbReference type="NCBI Taxonomy" id="933073"/>
    <lineage>
        <taxon>Bacteria</taxon>
        <taxon>Pseudomonadati</taxon>
        <taxon>Pseudomonadota</taxon>
        <taxon>Alphaproteobacteria</taxon>
        <taxon>Hyphomicrobiales</taxon>
        <taxon>Xanthobacteraceae</taxon>
        <taxon>Aquabacter</taxon>
    </lineage>
</organism>
<dbReference type="EMBL" id="SMAI01000015">
    <property type="protein sequence ID" value="TCT02079.1"/>
    <property type="molecule type" value="Genomic_DNA"/>
</dbReference>
<keyword evidence="4" id="KW-1185">Reference proteome</keyword>
<feature type="transmembrane region" description="Helical" evidence="2">
    <location>
        <begin position="158"/>
        <end position="181"/>
    </location>
</feature>
<dbReference type="Proteomes" id="UP000294664">
    <property type="component" value="Unassembled WGS sequence"/>
</dbReference>
<evidence type="ECO:0000256" key="1">
    <source>
        <dbReference type="SAM" id="MobiDB-lite"/>
    </source>
</evidence>
<accession>A0A4R3LR37</accession>
<proteinExistence type="predicted"/>
<name>A0A4R3LR37_9HYPH</name>
<dbReference type="OrthoDB" id="100177at2"/>
<dbReference type="InterPro" id="IPR011990">
    <property type="entry name" value="TPR-like_helical_dom_sf"/>
</dbReference>
<dbReference type="AlphaFoldDB" id="A0A4R3LR37"/>
<reference evidence="3 4" key="1">
    <citation type="submission" date="2019-03" db="EMBL/GenBank/DDBJ databases">
        <title>Genomic Encyclopedia of Type Strains, Phase IV (KMG-IV): sequencing the most valuable type-strain genomes for metagenomic binning, comparative biology and taxonomic classification.</title>
        <authorList>
            <person name="Goeker M."/>
        </authorList>
    </citation>
    <scope>NUCLEOTIDE SEQUENCE [LARGE SCALE GENOMIC DNA]</scope>
    <source>
        <strain evidence="3 4">DSM 9035</strain>
    </source>
</reference>
<evidence type="ECO:0000313" key="4">
    <source>
        <dbReference type="Proteomes" id="UP000294664"/>
    </source>
</evidence>